<gene>
    <name evidence="1" type="ORF">METHB2_530019</name>
</gene>
<proteinExistence type="predicted"/>
<evidence type="ECO:0000313" key="2">
    <source>
        <dbReference type="Proteomes" id="UP000494216"/>
    </source>
</evidence>
<dbReference type="AlphaFoldDB" id="A0A8S0X2I4"/>
<accession>A0A8S0X2I4</accession>
<protein>
    <recommendedName>
        <fullName evidence="3">Roadblock/LAMTOR2 domain-containing protein</fullName>
    </recommendedName>
</protein>
<comment type="caution">
    <text evidence="1">The sequence shown here is derived from an EMBL/GenBank/DDBJ whole genome shotgun (WGS) entry which is preliminary data.</text>
</comment>
<keyword evidence="2" id="KW-1185">Reference proteome</keyword>
<evidence type="ECO:0000313" key="1">
    <source>
        <dbReference type="EMBL" id="CAA9891944.1"/>
    </source>
</evidence>
<dbReference type="Proteomes" id="UP000494216">
    <property type="component" value="Unassembled WGS sequence"/>
</dbReference>
<dbReference type="SUPFAM" id="SSF103196">
    <property type="entry name" value="Roadblock/LC7 domain"/>
    <property type="match status" value="1"/>
</dbReference>
<dbReference type="Gene3D" id="3.30.450.30">
    <property type="entry name" value="Dynein light chain 2a, cytoplasmic"/>
    <property type="match status" value="1"/>
</dbReference>
<reference evidence="1 2" key="1">
    <citation type="submission" date="2020-02" db="EMBL/GenBank/DDBJ databases">
        <authorList>
            <person name="Hogendoorn C."/>
        </authorList>
    </citation>
    <scope>NUCLEOTIDE SEQUENCE [LARGE SCALE GENOMIC DNA]</scope>
    <source>
        <strain evidence="1">METHB21</strain>
    </source>
</reference>
<evidence type="ECO:0008006" key="3">
    <source>
        <dbReference type="Google" id="ProtNLM"/>
    </source>
</evidence>
<sequence>MHWFESQLLTLYQLAEAYSLSQKQEGNDILNRSEQGRQKRTEFIEAVQALVNRVINSAGVTACNAYHEGLILAQSGTTPDTDALGAMIQESVRIAQKGEAILHLGEIQQIVIVGGINKIAIITVGPLTLCIMSPKQTNLALSLSQYNG</sequence>
<dbReference type="EMBL" id="CADCXN010000084">
    <property type="protein sequence ID" value="CAA9891944.1"/>
    <property type="molecule type" value="Genomic_DNA"/>
</dbReference>
<organism evidence="1 2">
    <name type="scientific">Candidatus Methylobacter favarea</name>
    <dbReference type="NCBI Taxonomy" id="2707345"/>
    <lineage>
        <taxon>Bacteria</taxon>
        <taxon>Pseudomonadati</taxon>
        <taxon>Pseudomonadota</taxon>
        <taxon>Gammaproteobacteria</taxon>
        <taxon>Methylococcales</taxon>
        <taxon>Methylococcaceae</taxon>
        <taxon>Methylobacter</taxon>
    </lineage>
</organism>
<name>A0A8S0X2I4_9GAMM</name>
<dbReference type="RefSeq" id="WP_174626753.1">
    <property type="nucleotide sequence ID" value="NZ_CADCXN010000084.1"/>
</dbReference>